<evidence type="ECO:0000256" key="2">
    <source>
        <dbReference type="ARBA" id="ARBA00010109"/>
    </source>
</evidence>
<comment type="catalytic activity">
    <reaction evidence="9">
        <text>alpha-D-glucosaminyl-[heparan sulfate](n) + 3'-phosphoadenylyl sulfate = 6-sulfo-alpha-D-glucosaminyl-[heparan sulfate](n) + adenosine 3',5'-bisphosphate + H(+)</text>
        <dbReference type="Rhea" id="RHEA:56604"/>
        <dbReference type="Rhea" id="RHEA-COMP:9830"/>
        <dbReference type="Rhea" id="RHEA-COMP:14621"/>
        <dbReference type="ChEBI" id="CHEBI:15378"/>
        <dbReference type="ChEBI" id="CHEBI:58339"/>
        <dbReference type="ChEBI" id="CHEBI:58343"/>
        <dbReference type="ChEBI" id="CHEBI:58388"/>
        <dbReference type="ChEBI" id="CHEBI:140604"/>
    </reaction>
</comment>
<keyword evidence="5 9" id="KW-0735">Signal-anchor</keyword>
<keyword evidence="8" id="KW-0325">Glycoprotein</keyword>
<protein>
    <recommendedName>
        <fullName evidence="9">Heparan-sulfate 6-O-sulfotransferase</fullName>
        <ecNumber evidence="9">2.8.2.-</ecNumber>
    </recommendedName>
</protein>
<keyword evidence="6 9" id="KW-1133">Transmembrane helix</keyword>
<dbReference type="EMBL" id="JAWQEG010005362">
    <property type="protein sequence ID" value="KAK3858268.1"/>
    <property type="molecule type" value="Genomic_DNA"/>
</dbReference>
<dbReference type="InterPro" id="IPR010635">
    <property type="entry name" value="Heparan_SO4-6-sulfoTrfase"/>
</dbReference>
<evidence type="ECO:0000256" key="6">
    <source>
        <dbReference type="ARBA" id="ARBA00022989"/>
    </source>
</evidence>
<keyword evidence="4 9" id="KW-0812">Transmembrane</keyword>
<comment type="similarity">
    <text evidence="2 9">Belongs to the sulfotransferase 6 family.</text>
</comment>
<dbReference type="PANTHER" id="PTHR12812">
    <property type="entry name" value="HEPARAN SULFATE 6-O-SULFOTRANSFERASE 3"/>
    <property type="match status" value="1"/>
</dbReference>
<dbReference type="Pfam" id="PF03567">
    <property type="entry name" value="Sulfotransfer_2"/>
    <property type="match status" value="1"/>
</dbReference>
<evidence type="ECO:0000256" key="8">
    <source>
        <dbReference type="ARBA" id="ARBA00023180"/>
    </source>
</evidence>
<keyword evidence="3 9" id="KW-0808">Transferase</keyword>
<evidence type="ECO:0000256" key="3">
    <source>
        <dbReference type="ARBA" id="ARBA00022679"/>
    </source>
</evidence>
<comment type="function">
    <text evidence="9">6-O-sulfation enzyme which catalyzes the transfer of sulfate from 3'-phosphoadenosine 5'-phosphosulfate (PAPS) to position 6 of the N-sulfoglucosamine residue (GlcNS) of heparan sulfate.</text>
</comment>
<keyword evidence="11" id="KW-1185">Reference proteome</keyword>
<dbReference type="InterPro" id="IPR005331">
    <property type="entry name" value="Sulfotransferase"/>
</dbReference>
<dbReference type="Gene3D" id="3.40.50.300">
    <property type="entry name" value="P-loop containing nucleotide triphosphate hydrolases"/>
    <property type="match status" value="1"/>
</dbReference>
<accession>A0AAE1ENM7</accession>
<evidence type="ECO:0000256" key="1">
    <source>
        <dbReference type="ARBA" id="ARBA00004606"/>
    </source>
</evidence>
<evidence type="ECO:0000256" key="5">
    <source>
        <dbReference type="ARBA" id="ARBA00022968"/>
    </source>
</evidence>
<gene>
    <name evidence="10" type="ORF">Pcinc_035525</name>
</gene>
<sequence>MRHKDCEVQTDEAEFLLQNVNRKGDLTAEGGDERVEIQSGSWYNPRETLMRKSGRKCICMLIILIIVGGAGFMFLASYCPDAVCMSMMSLTPKAPTRQSQTKTPKALTRQSQTHINNNNNDIFNKDPFDFNIDGVGRPLPDVARMFASFADVTSQDFQFDIEDHDVIVFLHIQKTGGTIFGKHLVDHLDVARRCVCHRRVKKRCTCLRPGPHSDERWLFSRHSTGWKCGLHADWTELTSCVDDMMDKIEGQEIKRRYFYITILRNPIHRFISEFQHVRRGATWKTTRLFCNGRSATKKEMPPCYTTETWENVTLEEFMTCESNLAINRQTRMLADLSLVQCYNKAMMSPEERDNTLLLSAKNNLRKMAFFGLTEQQEVNQYLFEETFNLKFKKRFLQYNQTISETTLQDIDPKILERIRDLNRLDVELYDYAHRLLRYRFDILKAQDPHFEEHYENMGNINFSWESLN</sequence>
<comment type="caution">
    <text evidence="10">The sequence shown here is derived from an EMBL/GenBank/DDBJ whole genome shotgun (WGS) entry which is preliminary data.</text>
</comment>
<name>A0AAE1ENM7_PETCI</name>
<evidence type="ECO:0000256" key="7">
    <source>
        <dbReference type="ARBA" id="ARBA00023136"/>
    </source>
</evidence>
<dbReference type="PANTHER" id="PTHR12812:SF0">
    <property type="entry name" value="HEPARAN-SULFATE 6-O-SULFOTRANSFERASE"/>
    <property type="match status" value="1"/>
</dbReference>
<evidence type="ECO:0000313" key="10">
    <source>
        <dbReference type="EMBL" id="KAK3858268.1"/>
    </source>
</evidence>
<evidence type="ECO:0000313" key="11">
    <source>
        <dbReference type="Proteomes" id="UP001286313"/>
    </source>
</evidence>
<dbReference type="GO" id="GO:0016020">
    <property type="term" value="C:membrane"/>
    <property type="evidence" value="ECO:0007669"/>
    <property type="project" value="UniProtKB-SubCell"/>
</dbReference>
<evidence type="ECO:0000256" key="9">
    <source>
        <dbReference type="RuleBase" id="RU364122"/>
    </source>
</evidence>
<dbReference type="InterPro" id="IPR027417">
    <property type="entry name" value="P-loop_NTPase"/>
</dbReference>
<dbReference type="EC" id="2.8.2.-" evidence="9"/>
<feature type="transmembrane region" description="Helical" evidence="9">
    <location>
        <begin position="58"/>
        <end position="78"/>
    </location>
</feature>
<organism evidence="10 11">
    <name type="scientific">Petrolisthes cinctipes</name>
    <name type="common">Flat porcelain crab</name>
    <dbReference type="NCBI Taxonomy" id="88211"/>
    <lineage>
        <taxon>Eukaryota</taxon>
        <taxon>Metazoa</taxon>
        <taxon>Ecdysozoa</taxon>
        <taxon>Arthropoda</taxon>
        <taxon>Crustacea</taxon>
        <taxon>Multicrustacea</taxon>
        <taxon>Malacostraca</taxon>
        <taxon>Eumalacostraca</taxon>
        <taxon>Eucarida</taxon>
        <taxon>Decapoda</taxon>
        <taxon>Pleocyemata</taxon>
        <taxon>Anomura</taxon>
        <taxon>Galatheoidea</taxon>
        <taxon>Porcellanidae</taxon>
        <taxon>Petrolisthes</taxon>
    </lineage>
</organism>
<comment type="subcellular location">
    <subcellularLocation>
        <location evidence="1 9">Membrane</location>
        <topology evidence="1 9">Single-pass type II membrane protein</topology>
    </subcellularLocation>
</comment>
<evidence type="ECO:0000256" key="4">
    <source>
        <dbReference type="ARBA" id="ARBA00022692"/>
    </source>
</evidence>
<dbReference type="AlphaFoldDB" id="A0AAE1ENM7"/>
<dbReference type="SUPFAM" id="SSF52540">
    <property type="entry name" value="P-loop containing nucleoside triphosphate hydrolases"/>
    <property type="match status" value="1"/>
</dbReference>
<dbReference type="Proteomes" id="UP001286313">
    <property type="component" value="Unassembled WGS sequence"/>
</dbReference>
<dbReference type="GO" id="GO:0017095">
    <property type="term" value="F:heparan sulfate 6-sulfotransferase activity"/>
    <property type="evidence" value="ECO:0007669"/>
    <property type="project" value="TreeGrafter"/>
</dbReference>
<keyword evidence="7 9" id="KW-0472">Membrane</keyword>
<reference evidence="10" key="1">
    <citation type="submission" date="2023-10" db="EMBL/GenBank/DDBJ databases">
        <title>Genome assemblies of two species of porcelain crab, Petrolisthes cinctipes and Petrolisthes manimaculis (Anomura: Porcellanidae).</title>
        <authorList>
            <person name="Angst P."/>
        </authorList>
    </citation>
    <scope>NUCLEOTIDE SEQUENCE</scope>
    <source>
        <strain evidence="10">PB745_01</strain>
        <tissue evidence="10">Gill</tissue>
    </source>
</reference>
<dbReference type="FunFam" id="3.40.50.300:FF:000347">
    <property type="entry name" value="Heparan-sulfate 6-O-sulfotransferase"/>
    <property type="match status" value="1"/>
</dbReference>
<proteinExistence type="inferred from homology"/>